<comment type="cofactor">
    <cofactor evidence="6">
        <name>FMN</name>
        <dbReference type="ChEBI" id="CHEBI:58210"/>
    </cofactor>
</comment>
<dbReference type="EMBL" id="QPJY01000002">
    <property type="protein sequence ID" value="RCX31983.1"/>
    <property type="molecule type" value="Genomic_DNA"/>
</dbReference>
<dbReference type="PANTHER" id="PTHR36118:SF1">
    <property type="entry name" value="ION-TRANSLOCATING OXIDOREDUCTASE COMPLEX SUBUNIT G"/>
    <property type="match status" value="1"/>
</dbReference>
<keyword evidence="4 6" id="KW-0288">FMN</keyword>
<keyword evidence="1 6" id="KW-0813">Transport</keyword>
<keyword evidence="6" id="KW-0997">Cell inner membrane</keyword>
<dbReference type="PIRSF" id="PIRSF006091">
    <property type="entry name" value="E_trnsport_RnfG"/>
    <property type="match status" value="1"/>
</dbReference>
<comment type="function">
    <text evidence="6">Part of a membrane-bound complex that couples electron transfer with translocation of ions across the membrane.</text>
</comment>
<dbReference type="NCBIfam" id="TIGR01947">
    <property type="entry name" value="rnfG"/>
    <property type="match status" value="1"/>
</dbReference>
<name>A0A369CE59_9GAMM</name>
<dbReference type="GO" id="GO:0009055">
    <property type="term" value="F:electron transfer activity"/>
    <property type="evidence" value="ECO:0007669"/>
    <property type="project" value="InterPro"/>
</dbReference>
<comment type="subunit">
    <text evidence="6">The complex is composed of six subunits: RnfA, RnfB, RnfC, RnfD, RnfE and RnfG.</text>
</comment>
<dbReference type="GO" id="GO:0022900">
    <property type="term" value="P:electron transport chain"/>
    <property type="evidence" value="ECO:0007669"/>
    <property type="project" value="UniProtKB-UniRule"/>
</dbReference>
<keyword evidence="6" id="KW-0472">Membrane</keyword>
<comment type="subcellular location">
    <subcellularLocation>
        <location evidence="6">Cell inner membrane</location>
        <topology evidence="6">Single-pass membrane protein</topology>
    </subcellularLocation>
</comment>
<keyword evidence="9" id="KW-1185">Reference proteome</keyword>
<dbReference type="SMART" id="SM00900">
    <property type="entry name" value="FMN_bind"/>
    <property type="match status" value="1"/>
</dbReference>
<feature type="modified residue" description="FMN phosphoryl threonine" evidence="6">
    <location>
        <position position="178"/>
    </location>
</feature>
<keyword evidence="6" id="KW-1278">Translocase</keyword>
<reference evidence="8 9" key="1">
    <citation type="submission" date="2018-07" db="EMBL/GenBank/DDBJ databases">
        <title>Genomic Encyclopedia of Type Strains, Phase IV (KMG-IV): sequencing the most valuable type-strain genomes for metagenomic binning, comparative biology and taxonomic classification.</title>
        <authorList>
            <person name="Goeker M."/>
        </authorList>
    </citation>
    <scope>NUCLEOTIDE SEQUENCE [LARGE SCALE GENOMIC DNA]</scope>
    <source>
        <strain evidence="8 9">DSM 26407</strain>
    </source>
</reference>
<organism evidence="8 9">
    <name type="scientific">Thioalbus denitrificans</name>
    <dbReference type="NCBI Taxonomy" id="547122"/>
    <lineage>
        <taxon>Bacteria</taxon>
        <taxon>Pseudomonadati</taxon>
        <taxon>Pseudomonadota</taxon>
        <taxon>Gammaproteobacteria</taxon>
        <taxon>Chromatiales</taxon>
        <taxon>Ectothiorhodospiraceae</taxon>
        <taxon>Thioalbus</taxon>
    </lineage>
</organism>
<protein>
    <recommendedName>
        <fullName evidence="6">Ion-translocating oxidoreductase complex subunit G</fullName>
        <ecNumber evidence="6">7.-.-.-</ecNumber>
    </recommendedName>
    <alternativeName>
        <fullName evidence="6">Rnf electron transport complex subunit G</fullName>
    </alternativeName>
</protein>
<dbReference type="GO" id="GO:0010181">
    <property type="term" value="F:FMN binding"/>
    <property type="evidence" value="ECO:0007669"/>
    <property type="project" value="InterPro"/>
</dbReference>
<proteinExistence type="inferred from homology"/>
<accession>A0A369CE59</accession>
<evidence type="ECO:0000256" key="2">
    <source>
        <dbReference type="ARBA" id="ARBA00022553"/>
    </source>
</evidence>
<evidence type="ECO:0000313" key="9">
    <source>
        <dbReference type="Proteomes" id="UP000252707"/>
    </source>
</evidence>
<gene>
    <name evidence="6" type="primary">rnfG</name>
    <name evidence="8" type="ORF">DFQ59_102333</name>
</gene>
<dbReference type="EC" id="7.-.-.-" evidence="6"/>
<comment type="similarity">
    <text evidence="6">Belongs to the RnfG family.</text>
</comment>
<dbReference type="RefSeq" id="WP_114278811.1">
    <property type="nucleotide sequence ID" value="NZ_QPJY01000002.1"/>
</dbReference>
<feature type="domain" description="FMN-binding" evidence="7">
    <location>
        <begin position="103"/>
        <end position="195"/>
    </location>
</feature>
<comment type="caution">
    <text evidence="8">The sequence shown here is derived from an EMBL/GenBank/DDBJ whole genome shotgun (WGS) entry which is preliminary data.</text>
</comment>
<evidence type="ECO:0000313" key="8">
    <source>
        <dbReference type="EMBL" id="RCX31983.1"/>
    </source>
</evidence>
<dbReference type="HAMAP" id="MF_00479">
    <property type="entry name" value="RsxG_RnfG"/>
    <property type="match status" value="1"/>
</dbReference>
<evidence type="ECO:0000256" key="3">
    <source>
        <dbReference type="ARBA" id="ARBA00022630"/>
    </source>
</evidence>
<keyword evidence="6" id="KW-1133">Transmembrane helix</keyword>
<keyword evidence="2 6" id="KW-0597">Phosphoprotein</keyword>
<dbReference type="GO" id="GO:0005886">
    <property type="term" value="C:plasma membrane"/>
    <property type="evidence" value="ECO:0007669"/>
    <property type="project" value="UniProtKB-SubCell"/>
</dbReference>
<dbReference type="Pfam" id="PF04205">
    <property type="entry name" value="FMN_bind"/>
    <property type="match status" value="1"/>
</dbReference>
<evidence type="ECO:0000256" key="4">
    <source>
        <dbReference type="ARBA" id="ARBA00022643"/>
    </source>
</evidence>
<evidence type="ECO:0000256" key="5">
    <source>
        <dbReference type="ARBA" id="ARBA00022982"/>
    </source>
</evidence>
<dbReference type="InterPro" id="IPR010209">
    <property type="entry name" value="Ion_transpt_RnfG/RsxG"/>
</dbReference>
<dbReference type="Proteomes" id="UP000252707">
    <property type="component" value="Unassembled WGS sequence"/>
</dbReference>
<dbReference type="InterPro" id="IPR007329">
    <property type="entry name" value="FMN-bd"/>
</dbReference>
<dbReference type="AlphaFoldDB" id="A0A369CE59"/>
<keyword evidence="6" id="KW-1003">Cell membrane</keyword>
<dbReference type="OrthoDB" id="9784165at2"/>
<evidence type="ECO:0000256" key="1">
    <source>
        <dbReference type="ARBA" id="ARBA00022448"/>
    </source>
</evidence>
<keyword evidence="3 6" id="KW-0285">Flavoprotein</keyword>
<sequence length="213" mass="22787">MTETVLSGWRSRIPYQSGLLGLVSTLAAALLVGANLVTREPIAQREAEDLRASLAQVVPEAIHDNNLLEDTVDIRDGAQVTRFYRARRQGAVSAVAYRMVAQGYSGDIVLLLGVAPDGSILGVRVLSHAETPGLGDRIEVQKSDWILGFSGLSLDNPATAEWAVKKDGGVFDSFSGATITPRAVVAGIRRGLELYRAHRRELNDATGSAAPPR</sequence>
<keyword evidence="6" id="KW-0812">Transmembrane</keyword>
<keyword evidence="5 6" id="KW-0249">Electron transport</keyword>
<dbReference type="NCBIfam" id="NF002519">
    <property type="entry name" value="PRK01908.1"/>
    <property type="match status" value="1"/>
</dbReference>
<dbReference type="PANTHER" id="PTHR36118">
    <property type="entry name" value="ION-TRANSLOCATING OXIDOREDUCTASE COMPLEX SUBUNIT G"/>
    <property type="match status" value="1"/>
</dbReference>
<evidence type="ECO:0000259" key="7">
    <source>
        <dbReference type="SMART" id="SM00900"/>
    </source>
</evidence>
<evidence type="ECO:0000256" key="6">
    <source>
        <dbReference type="HAMAP-Rule" id="MF_00479"/>
    </source>
</evidence>